<feature type="chain" id="PRO_5040882737" description="Scytalone dehydratase-like protein Arp1 N-terminal domain-containing protein" evidence="1">
    <location>
        <begin position="16"/>
        <end position="286"/>
    </location>
</feature>
<dbReference type="AlphaFoldDB" id="A0A9W8Y0F5"/>
<organism evidence="3 4">
    <name type="scientific">Neocucurbitaria cava</name>
    <dbReference type="NCBI Taxonomy" id="798079"/>
    <lineage>
        <taxon>Eukaryota</taxon>
        <taxon>Fungi</taxon>
        <taxon>Dikarya</taxon>
        <taxon>Ascomycota</taxon>
        <taxon>Pezizomycotina</taxon>
        <taxon>Dothideomycetes</taxon>
        <taxon>Pleosporomycetidae</taxon>
        <taxon>Pleosporales</taxon>
        <taxon>Pleosporineae</taxon>
        <taxon>Cucurbitariaceae</taxon>
        <taxon>Neocucurbitaria</taxon>
    </lineage>
</organism>
<comment type="caution">
    <text evidence="3">The sequence shown here is derived from an EMBL/GenBank/DDBJ whole genome shotgun (WGS) entry which is preliminary data.</text>
</comment>
<accession>A0A9W8Y0F5</accession>
<gene>
    <name evidence="3" type="ORF">N0V83_010232</name>
</gene>
<keyword evidence="4" id="KW-1185">Reference proteome</keyword>
<feature type="signal peptide" evidence="1">
    <location>
        <begin position="1"/>
        <end position="15"/>
    </location>
</feature>
<dbReference type="EMBL" id="JAPEUY010000020">
    <property type="protein sequence ID" value="KAJ4363112.1"/>
    <property type="molecule type" value="Genomic_DNA"/>
</dbReference>
<dbReference type="Proteomes" id="UP001140560">
    <property type="component" value="Unassembled WGS sequence"/>
</dbReference>
<keyword evidence="1" id="KW-0732">Signal</keyword>
<evidence type="ECO:0000256" key="1">
    <source>
        <dbReference type="SAM" id="SignalP"/>
    </source>
</evidence>
<feature type="domain" description="Scytalone dehydratase-like protein Arp1 N-terminal" evidence="2">
    <location>
        <begin position="45"/>
        <end position="140"/>
    </location>
</feature>
<sequence>MRLISIFCWVITTSASSVFQLNTTSYHSPDLVEATLHFTDESWAIAEPTPITYLSLPETNITIEALKSTISRILSHDDVFSESFLPILVLGGSSILSHDAEAYLNSLGCLTIHTAYSSDLMPGPYLIHPADTITKVYRLYWDHNFAFVESVTEGPNGTYLPVTGLASTDVYSTLSIAAVHKKRFTSKAYTGYPKRVVLPEELWPTINETSMPLYNAFITKLATFLDANVETINDNAGFNAYSKTTEGLASYIGLTYSNITNYNQYRLLGQPFQQGYIAKFGRAPYW</sequence>
<evidence type="ECO:0000259" key="2">
    <source>
        <dbReference type="Pfam" id="PF26053"/>
    </source>
</evidence>
<evidence type="ECO:0000313" key="3">
    <source>
        <dbReference type="EMBL" id="KAJ4363112.1"/>
    </source>
</evidence>
<name>A0A9W8Y0F5_9PLEO</name>
<protein>
    <recommendedName>
        <fullName evidence="2">Scytalone dehydratase-like protein Arp1 N-terminal domain-containing protein</fullName>
    </recommendedName>
</protein>
<dbReference type="OrthoDB" id="5423360at2759"/>
<reference evidence="3" key="1">
    <citation type="submission" date="2022-10" db="EMBL/GenBank/DDBJ databases">
        <title>Tapping the CABI collections for fungal endophytes: first genome assemblies for Collariella, Neodidymelliopsis, Ascochyta clinopodiicola, Didymella pomorum, Didymosphaeria variabile, Neocosmospora piperis and Neocucurbitaria cava.</title>
        <authorList>
            <person name="Hill R."/>
        </authorList>
    </citation>
    <scope>NUCLEOTIDE SEQUENCE</scope>
    <source>
        <strain evidence="3">IMI 356814</strain>
    </source>
</reference>
<dbReference type="Pfam" id="PF26053">
    <property type="entry name" value="DUF8016"/>
    <property type="match status" value="1"/>
</dbReference>
<dbReference type="InterPro" id="IPR058329">
    <property type="entry name" value="Arp1_N"/>
</dbReference>
<proteinExistence type="predicted"/>
<evidence type="ECO:0000313" key="4">
    <source>
        <dbReference type="Proteomes" id="UP001140560"/>
    </source>
</evidence>